<keyword evidence="4" id="KW-0967">Endosome</keyword>
<gene>
    <name evidence="10" type="ORF">BCR36DRAFT_468150</name>
</gene>
<protein>
    <recommendedName>
        <fullName evidence="12">Vps53 N-terminal domain-containing protein</fullName>
    </recommendedName>
</protein>
<evidence type="ECO:0000256" key="3">
    <source>
        <dbReference type="ARBA" id="ARBA00008628"/>
    </source>
</evidence>
<organism evidence="10 11">
    <name type="scientific">Piromyces finnis</name>
    <dbReference type="NCBI Taxonomy" id="1754191"/>
    <lineage>
        <taxon>Eukaryota</taxon>
        <taxon>Fungi</taxon>
        <taxon>Fungi incertae sedis</taxon>
        <taxon>Chytridiomycota</taxon>
        <taxon>Chytridiomycota incertae sedis</taxon>
        <taxon>Neocallimastigomycetes</taxon>
        <taxon>Neocallimastigales</taxon>
        <taxon>Neocallimastigaceae</taxon>
        <taxon>Piromyces</taxon>
    </lineage>
</organism>
<evidence type="ECO:0000256" key="4">
    <source>
        <dbReference type="ARBA" id="ARBA00022753"/>
    </source>
</evidence>
<dbReference type="AlphaFoldDB" id="A0A1Y1UV65"/>
<evidence type="ECO:0008006" key="12">
    <source>
        <dbReference type="Google" id="ProtNLM"/>
    </source>
</evidence>
<evidence type="ECO:0000313" key="11">
    <source>
        <dbReference type="Proteomes" id="UP000193719"/>
    </source>
</evidence>
<dbReference type="PANTHER" id="PTHR12820">
    <property type="entry name" value="VACUOLAR SORTING PROTEIN 53"/>
    <property type="match status" value="1"/>
</dbReference>
<dbReference type="Pfam" id="PF16854">
    <property type="entry name" value="VPS53_C"/>
    <property type="match status" value="1"/>
</dbReference>
<dbReference type="GO" id="GO:0010008">
    <property type="term" value="C:endosome membrane"/>
    <property type="evidence" value="ECO:0007669"/>
    <property type="project" value="UniProtKB-SubCell"/>
</dbReference>
<dbReference type="InterPro" id="IPR031745">
    <property type="entry name" value="Vps53_C"/>
</dbReference>
<dbReference type="GO" id="GO:0042147">
    <property type="term" value="P:retrograde transport, endosome to Golgi"/>
    <property type="evidence" value="ECO:0007669"/>
    <property type="project" value="InterPro"/>
</dbReference>
<name>A0A1Y1UV65_9FUNG</name>
<evidence type="ECO:0000256" key="2">
    <source>
        <dbReference type="ARBA" id="ARBA00004481"/>
    </source>
</evidence>
<dbReference type="GO" id="GO:0000938">
    <property type="term" value="C:GARP complex"/>
    <property type="evidence" value="ECO:0007669"/>
    <property type="project" value="InterPro"/>
</dbReference>
<evidence type="ECO:0000259" key="9">
    <source>
        <dbReference type="Pfam" id="PF16854"/>
    </source>
</evidence>
<dbReference type="Pfam" id="PF04100">
    <property type="entry name" value="Vps53_N"/>
    <property type="match status" value="1"/>
</dbReference>
<comment type="subcellular location">
    <subcellularLocation>
        <location evidence="2">Endosome membrane</location>
        <topology evidence="2">Peripheral membrane protein</topology>
    </subcellularLocation>
    <subcellularLocation>
        <location evidence="1">Golgi apparatus</location>
        <location evidence="1">trans-Golgi network membrane</location>
        <topology evidence="1">Peripheral membrane protein</topology>
    </subcellularLocation>
</comment>
<dbReference type="Proteomes" id="UP000193719">
    <property type="component" value="Unassembled WGS sequence"/>
</dbReference>
<comment type="similarity">
    <text evidence="3">Belongs to the VPS53 family.</text>
</comment>
<feature type="domain" description="Vps53 C-terminal" evidence="9">
    <location>
        <begin position="606"/>
        <end position="693"/>
    </location>
</feature>
<evidence type="ECO:0000313" key="10">
    <source>
        <dbReference type="EMBL" id="ORX41475.1"/>
    </source>
</evidence>
<dbReference type="InterPro" id="IPR039766">
    <property type="entry name" value="Vps53"/>
</dbReference>
<evidence type="ECO:0000259" key="8">
    <source>
        <dbReference type="Pfam" id="PF04100"/>
    </source>
</evidence>
<keyword evidence="7" id="KW-0175">Coiled coil</keyword>
<feature type="coiled-coil region" evidence="7">
    <location>
        <begin position="42"/>
        <end position="101"/>
    </location>
</feature>
<keyword evidence="11" id="KW-1185">Reference proteome</keyword>
<dbReference type="PANTHER" id="PTHR12820:SF0">
    <property type="entry name" value="VACUOLAR PROTEIN SORTING-ASSOCIATED PROTEIN 53 HOMOLOG"/>
    <property type="match status" value="1"/>
</dbReference>
<evidence type="ECO:0000256" key="1">
    <source>
        <dbReference type="ARBA" id="ARBA00004150"/>
    </source>
</evidence>
<accession>A0A1Y1UV65</accession>
<dbReference type="OrthoDB" id="10261632at2759"/>
<keyword evidence="6" id="KW-0472">Membrane</keyword>
<evidence type="ECO:0000256" key="6">
    <source>
        <dbReference type="ARBA" id="ARBA00023136"/>
    </source>
</evidence>
<dbReference type="EMBL" id="MCFH01000087">
    <property type="protein sequence ID" value="ORX41475.1"/>
    <property type="molecule type" value="Genomic_DNA"/>
</dbReference>
<sequence>MNNDSKDNKLFSNEIKENDLLSEQDFDVISYINKIFPHEQSLATIDIVLADLKNKINQLDKNIRELLRTQTDAGQQAFQKLEETKKTITQLYKRLQSIKLKASNSERLVQDITKDIKSLDYAKTHLTSSITVIKRLQMFGLAITQLKNMIPTKQYKETAQLLEVIYELLIHFSTYRSILQIDALYVDINSIQTTLKRQIFNEFEACFTQEDIVNVDIIHLSDACLVIEKMNNNEKTELIEWYCKQQLQEYESIFRANDEITSVENITQRYSWLKQNLKRFDEERSKIFPKEWEVGKYLCIKFCDITKEGLIKSLKKSNELSSQILLQIIQYTNNFEMKLEKRFNDKNKINSATQINYSFKGSISSCFEDFLHIYTNDQEKSIELMINTYRLKPILEDDQSVLLLSSGTELYIYYREALNQLSKMSNSKPLFDLYKIFGKYLLSYSNFMASKLPKKVAVESELRICTLILNTSDYCYSTTSQLQLKITELIDIKYKDRIDFSNQEDSFMNTITSSIKSLVRSLDLLIESCMVAMTKINWSSIESVGDQSIYVTDIGNNIFKYIQTIQKNINNNSYFKVFIDKFTESFLIEYLNNIYKCKPISTIGAEQLLLDILALKSIIQKIPNLNKEKDFKQTFSTSFMKILNNGVNKIESLLKVIMIPIDTLDVLLSNYELLYAENSNYNNLQKILELKGLKRSEQQPILDKFEKSCILKSAKNKDNNDDTQFFLKTNSNFNSSTKTSAINIISNIVGQTPNQFSNSLSSASYTFANTFIPKHLLINKSDTDKSLSENGPMSANTLNTTYTNPTIGSIRRSSGNSYMIKDNVNFSYHTSPVISKHRTTSFSSPAPYTTTKSSTSSDKLNSNLNIVIQINNEDDLKQYRRNSTISSISTTSNKLFGNKKSGFSSSTSSPTSNKLMMMNEKFTKWIKRDSNIK</sequence>
<evidence type="ECO:0000256" key="7">
    <source>
        <dbReference type="SAM" id="Coils"/>
    </source>
</evidence>
<dbReference type="GO" id="GO:0005829">
    <property type="term" value="C:cytosol"/>
    <property type="evidence" value="ECO:0007669"/>
    <property type="project" value="GOC"/>
</dbReference>
<dbReference type="Gene3D" id="1.10.357.110">
    <property type="entry name" value="Vacuolar protein sorting-associated protein 53, C-terminus"/>
    <property type="match status" value="1"/>
</dbReference>
<reference evidence="10 11" key="1">
    <citation type="submission" date="2016-08" db="EMBL/GenBank/DDBJ databases">
        <title>Genomes of anaerobic fungi encode conserved fungal cellulosomes for biomass hydrolysis.</title>
        <authorList>
            <consortium name="DOE Joint Genome Institute"/>
            <person name="Haitjema C.H."/>
            <person name="Gilmore S.P."/>
            <person name="Henske J.K."/>
            <person name="Solomon K.V."/>
            <person name="De Groot R."/>
            <person name="Kuo A."/>
            <person name="Mondo S.J."/>
            <person name="Salamov A.A."/>
            <person name="Labutti K."/>
            <person name="Zhao Z."/>
            <person name="Chiniquy J."/>
            <person name="Barry K."/>
            <person name="Brewer H.M."/>
            <person name="Purvine S.O."/>
            <person name="Wright A.T."/>
            <person name="Boxma B."/>
            <person name="Van Alen T."/>
            <person name="Hackstein J.H."/>
            <person name="Baker S.E."/>
            <person name="Grigoriev I.V."/>
            <person name="O'Malley M.A."/>
        </authorList>
    </citation>
    <scope>NUCLEOTIDE SEQUENCE [LARGE SCALE GENOMIC DNA]</scope>
    <source>
        <strain evidence="11">finn</strain>
    </source>
</reference>
<evidence type="ECO:0000256" key="5">
    <source>
        <dbReference type="ARBA" id="ARBA00023034"/>
    </source>
</evidence>
<proteinExistence type="inferred from homology"/>
<reference evidence="10 11" key="2">
    <citation type="submission" date="2016-08" db="EMBL/GenBank/DDBJ databases">
        <title>Pervasive Adenine N6-methylation of Active Genes in Fungi.</title>
        <authorList>
            <consortium name="DOE Joint Genome Institute"/>
            <person name="Mondo S.J."/>
            <person name="Dannebaum R.O."/>
            <person name="Kuo R.C."/>
            <person name="Labutti K."/>
            <person name="Haridas S."/>
            <person name="Kuo A."/>
            <person name="Salamov A."/>
            <person name="Ahrendt S.R."/>
            <person name="Lipzen A."/>
            <person name="Sullivan W."/>
            <person name="Andreopoulos W.B."/>
            <person name="Clum A."/>
            <person name="Lindquist E."/>
            <person name="Daum C."/>
            <person name="Ramamoorthy G.K."/>
            <person name="Gryganskyi A."/>
            <person name="Culley D."/>
            <person name="Magnuson J.K."/>
            <person name="James T.Y."/>
            <person name="O'Malley M.A."/>
            <person name="Stajich J.E."/>
            <person name="Spatafora J.W."/>
            <person name="Visel A."/>
            <person name="Grigoriev I.V."/>
        </authorList>
    </citation>
    <scope>NUCLEOTIDE SEQUENCE [LARGE SCALE GENOMIC DNA]</scope>
    <source>
        <strain evidence="11">finn</strain>
    </source>
</reference>
<dbReference type="STRING" id="1754191.A0A1Y1UV65"/>
<keyword evidence="5" id="KW-0333">Golgi apparatus</keyword>
<dbReference type="InterPro" id="IPR007234">
    <property type="entry name" value="Vps53_N"/>
</dbReference>
<dbReference type="InterPro" id="IPR038260">
    <property type="entry name" value="Vps53_C_sf"/>
</dbReference>
<comment type="caution">
    <text evidence="10">The sequence shown here is derived from an EMBL/GenBank/DDBJ whole genome shotgun (WGS) entry which is preliminary data.</text>
</comment>
<feature type="domain" description="Vps53 N-terminal" evidence="8">
    <location>
        <begin position="24"/>
        <end position="389"/>
    </location>
</feature>